<evidence type="ECO:0000256" key="1">
    <source>
        <dbReference type="SAM" id="MobiDB-lite"/>
    </source>
</evidence>
<organism evidence="2 3">
    <name type="scientific">Glonium stellatum</name>
    <dbReference type="NCBI Taxonomy" id="574774"/>
    <lineage>
        <taxon>Eukaryota</taxon>
        <taxon>Fungi</taxon>
        <taxon>Dikarya</taxon>
        <taxon>Ascomycota</taxon>
        <taxon>Pezizomycotina</taxon>
        <taxon>Dothideomycetes</taxon>
        <taxon>Pleosporomycetidae</taxon>
        <taxon>Gloniales</taxon>
        <taxon>Gloniaceae</taxon>
        <taxon>Glonium</taxon>
    </lineage>
</organism>
<keyword evidence="3" id="KW-1185">Reference proteome</keyword>
<reference evidence="2 3" key="1">
    <citation type="journal article" date="2016" name="Nat. Commun.">
        <title>Ectomycorrhizal ecology is imprinted in the genome of the dominant symbiotic fungus Cenococcum geophilum.</title>
        <authorList>
            <consortium name="DOE Joint Genome Institute"/>
            <person name="Peter M."/>
            <person name="Kohler A."/>
            <person name="Ohm R.A."/>
            <person name="Kuo A."/>
            <person name="Krutzmann J."/>
            <person name="Morin E."/>
            <person name="Arend M."/>
            <person name="Barry K.W."/>
            <person name="Binder M."/>
            <person name="Choi C."/>
            <person name="Clum A."/>
            <person name="Copeland A."/>
            <person name="Grisel N."/>
            <person name="Haridas S."/>
            <person name="Kipfer T."/>
            <person name="LaButti K."/>
            <person name="Lindquist E."/>
            <person name="Lipzen A."/>
            <person name="Maire R."/>
            <person name="Meier B."/>
            <person name="Mihaltcheva S."/>
            <person name="Molinier V."/>
            <person name="Murat C."/>
            <person name="Poggeler S."/>
            <person name="Quandt C.A."/>
            <person name="Sperisen C."/>
            <person name="Tritt A."/>
            <person name="Tisserant E."/>
            <person name="Crous P.W."/>
            <person name="Henrissat B."/>
            <person name="Nehls U."/>
            <person name="Egli S."/>
            <person name="Spatafora J.W."/>
            <person name="Grigoriev I.V."/>
            <person name="Martin F.M."/>
        </authorList>
    </citation>
    <scope>NUCLEOTIDE SEQUENCE [LARGE SCALE GENOMIC DNA]</scope>
    <source>
        <strain evidence="2 3">CBS 207.34</strain>
    </source>
</reference>
<protein>
    <submittedName>
        <fullName evidence="2">Uncharacterized protein</fullName>
    </submittedName>
</protein>
<dbReference type="OrthoDB" id="3260716at2759"/>
<evidence type="ECO:0000313" key="2">
    <source>
        <dbReference type="EMBL" id="OCL08837.1"/>
    </source>
</evidence>
<gene>
    <name evidence="2" type="ORF">AOQ84DRAFT_376380</name>
</gene>
<feature type="region of interest" description="Disordered" evidence="1">
    <location>
        <begin position="1"/>
        <end position="107"/>
    </location>
</feature>
<evidence type="ECO:0000313" key="3">
    <source>
        <dbReference type="Proteomes" id="UP000250140"/>
    </source>
</evidence>
<feature type="non-terminal residue" evidence="2">
    <location>
        <position position="138"/>
    </location>
</feature>
<sequence length="138" mass="14028">MVTNTNQASRPPQPPRPNLPRPNPPPGTAPDDPTFTPQPTAVTGRGKDAKVDTTQDAGPVYTDPDATTSPPSAADTLGGATSAGVNCGLGHPGQGQTSVEVRHDGQHGWKRERLGLARVGAAAGVGGAAKGVDERDPR</sequence>
<feature type="compositionally biased region" description="Pro residues" evidence="1">
    <location>
        <begin position="11"/>
        <end position="28"/>
    </location>
</feature>
<dbReference type="EMBL" id="KV749578">
    <property type="protein sequence ID" value="OCL08837.1"/>
    <property type="molecule type" value="Genomic_DNA"/>
</dbReference>
<dbReference type="Proteomes" id="UP000250140">
    <property type="component" value="Unassembled WGS sequence"/>
</dbReference>
<proteinExistence type="predicted"/>
<name>A0A8E2JTK5_9PEZI</name>
<dbReference type="AlphaFoldDB" id="A0A8E2JTK5"/>
<accession>A0A8E2JTK5</accession>